<dbReference type="EMBL" id="JBHUDB010000001">
    <property type="protein sequence ID" value="MFD1569706.1"/>
    <property type="molecule type" value="Genomic_DNA"/>
</dbReference>
<organism evidence="2 3">
    <name type="scientific">Halorubrum laminariae</name>
    <dbReference type="NCBI Taxonomy" id="1433523"/>
    <lineage>
        <taxon>Archaea</taxon>
        <taxon>Methanobacteriati</taxon>
        <taxon>Methanobacteriota</taxon>
        <taxon>Stenosarchaea group</taxon>
        <taxon>Halobacteria</taxon>
        <taxon>Halobacteriales</taxon>
        <taxon>Haloferacaceae</taxon>
        <taxon>Halorubrum</taxon>
    </lineage>
</organism>
<dbReference type="RefSeq" id="WP_256417525.1">
    <property type="nucleotide sequence ID" value="NZ_JANHDL010000002.1"/>
</dbReference>
<feature type="transmembrane region" description="Helical" evidence="1">
    <location>
        <begin position="35"/>
        <end position="55"/>
    </location>
</feature>
<keyword evidence="1" id="KW-0812">Transmembrane</keyword>
<proteinExistence type="predicted"/>
<reference evidence="2 3" key="1">
    <citation type="journal article" date="2019" name="Int. J. Syst. Evol. Microbiol.">
        <title>The Global Catalogue of Microorganisms (GCM) 10K type strain sequencing project: providing services to taxonomists for standard genome sequencing and annotation.</title>
        <authorList>
            <consortium name="The Broad Institute Genomics Platform"/>
            <consortium name="The Broad Institute Genome Sequencing Center for Infectious Disease"/>
            <person name="Wu L."/>
            <person name="Ma J."/>
        </authorList>
    </citation>
    <scope>NUCLEOTIDE SEQUENCE [LARGE SCALE GENOMIC DNA]</scope>
    <source>
        <strain evidence="2 3">CGMCC 1.12689</strain>
    </source>
</reference>
<name>A0ABD6BXC2_9EURY</name>
<evidence type="ECO:0000256" key="1">
    <source>
        <dbReference type="SAM" id="Phobius"/>
    </source>
</evidence>
<gene>
    <name evidence="2" type="ORF">ACFR9T_03730</name>
</gene>
<protein>
    <submittedName>
        <fullName evidence="2">Uncharacterized protein</fullName>
    </submittedName>
</protein>
<dbReference type="AlphaFoldDB" id="A0ABD6BXC2"/>
<keyword evidence="1" id="KW-0472">Membrane</keyword>
<keyword evidence="1" id="KW-1133">Transmembrane helix</keyword>
<evidence type="ECO:0000313" key="3">
    <source>
        <dbReference type="Proteomes" id="UP001597185"/>
    </source>
</evidence>
<comment type="caution">
    <text evidence="2">The sequence shown here is derived from an EMBL/GenBank/DDBJ whole genome shotgun (WGS) entry which is preliminary data.</text>
</comment>
<dbReference type="Proteomes" id="UP001597185">
    <property type="component" value="Unassembled WGS sequence"/>
</dbReference>
<evidence type="ECO:0000313" key="2">
    <source>
        <dbReference type="EMBL" id="MFD1569706.1"/>
    </source>
</evidence>
<sequence>MTTDSAEVSAGFAVSVLAVAAAVWALQFTVEIFTGWGWALLVGGALTVLGVLLLFPDVRLYTGARSPAERYHRSAEEYHEPADD</sequence>
<accession>A0ABD6BXC2</accession>
<keyword evidence="3" id="KW-1185">Reference proteome</keyword>